<evidence type="ECO:0000256" key="1">
    <source>
        <dbReference type="ARBA" id="ARBA00023002"/>
    </source>
</evidence>
<dbReference type="Pfam" id="PF00106">
    <property type="entry name" value="adh_short"/>
    <property type="match status" value="1"/>
</dbReference>
<proteinExistence type="predicted"/>
<reference evidence="2 3" key="1">
    <citation type="submission" date="2023-01" db="EMBL/GenBank/DDBJ databases">
        <title>Analysis of 21 Apiospora genomes using comparative genomics revels a genus with tremendous synthesis potential of carbohydrate active enzymes and secondary metabolites.</title>
        <authorList>
            <person name="Sorensen T."/>
        </authorList>
    </citation>
    <scope>NUCLEOTIDE SEQUENCE [LARGE SCALE GENOMIC DNA]</scope>
    <source>
        <strain evidence="2 3">CBS 117206</strain>
    </source>
</reference>
<comment type="caution">
    <text evidence="2">The sequence shown here is derived from an EMBL/GenBank/DDBJ whole genome shotgun (WGS) entry which is preliminary data.</text>
</comment>
<dbReference type="InterPro" id="IPR002347">
    <property type="entry name" value="SDR_fam"/>
</dbReference>
<dbReference type="Proteomes" id="UP001392437">
    <property type="component" value="Unassembled WGS sequence"/>
</dbReference>
<evidence type="ECO:0000313" key="3">
    <source>
        <dbReference type="Proteomes" id="UP001392437"/>
    </source>
</evidence>
<dbReference type="Gene3D" id="3.40.50.720">
    <property type="entry name" value="NAD(P)-binding Rossmann-like Domain"/>
    <property type="match status" value="1"/>
</dbReference>
<dbReference type="EMBL" id="JAQQWP010000012">
    <property type="protein sequence ID" value="KAK8092928.1"/>
    <property type="molecule type" value="Genomic_DNA"/>
</dbReference>
<accession>A0AAW0QDL1</accession>
<keyword evidence="1" id="KW-0560">Oxidoreductase</keyword>
<dbReference type="InterPro" id="IPR052228">
    <property type="entry name" value="Sec_Metab_Biosynth_Oxidored"/>
</dbReference>
<keyword evidence="3" id="KW-1185">Reference proteome</keyword>
<dbReference type="InterPro" id="IPR036291">
    <property type="entry name" value="NAD(P)-bd_dom_sf"/>
</dbReference>
<dbReference type="SUPFAM" id="SSF51735">
    <property type="entry name" value="NAD(P)-binding Rossmann-fold domains"/>
    <property type="match status" value="1"/>
</dbReference>
<protein>
    <submittedName>
        <fullName evidence="2">Uncharacterized protein</fullName>
    </submittedName>
</protein>
<organism evidence="2 3">
    <name type="scientific">Apiospora kogelbergensis</name>
    <dbReference type="NCBI Taxonomy" id="1337665"/>
    <lineage>
        <taxon>Eukaryota</taxon>
        <taxon>Fungi</taxon>
        <taxon>Dikarya</taxon>
        <taxon>Ascomycota</taxon>
        <taxon>Pezizomycotina</taxon>
        <taxon>Sordariomycetes</taxon>
        <taxon>Xylariomycetidae</taxon>
        <taxon>Amphisphaeriales</taxon>
        <taxon>Apiosporaceae</taxon>
        <taxon>Apiospora</taxon>
    </lineage>
</organism>
<dbReference type="PANTHER" id="PTHR47534">
    <property type="entry name" value="YALI0E05731P"/>
    <property type="match status" value="1"/>
</dbReference>
<dbReference type="AlphaFoldDB" id="A0AAW0QDL1"/>
<dbReference type="GO" id="GO:0016491">
    <property type="term" value="F:oxidoreductase activity"/>
    <property type="evidence" value="ECO:0007669"/>
    <property type="project" value="UniProtKB-KW"/>
</dbReference>
<sequence length="337" mass="36053">MAVDLQTVIDSNRRLSSIKGPQVALFLGATSGIGLGALREFAQHAAEPIVYFVARNAQAAASIVDDLRILNPRGKYEIIERNLSLIKDAEKVAEYFKAKESSLDLLYMSVGFVSLDGRKGTPEGLDATMTTRFYSRIRVAQLLLPLLNTAKSPQVMSVLAGGLEGRVKVEDLGLNEPRNYSVANASIHSATMGTLVLERFAAANPRVSFVHEFPGIVATPLFGRAAGGIKGAAIRYLIAPLLFLFARSPAEAGQRSLFAATSGRYSVGDGIVPLVLADGVSGPVPQKAARSNAGKGIFLVNAKGGITDNERVLGPLRKKGVDKMVWYHTEGVFNSLR</sequence>
<name>A0AAW0QDL1_9PEZI</name>
<evidence type="ECO:0000313" key="2">
    <source>
        <dbReference type="EMBL" id="KAK8092928.1"/>
    </source>
</evidence>
<dbReference type="PANTHER" id="PTHR47534:SF3">
    <property type="entry name" value="ALCOHOL DEHYDROGENASE-LIKE C-TERMINAL DOMAIN-CONTAINING PROTEIN"/>
    <property type="match status" value="1"/>
</dbReference>
<gene>
    <name evidence="2" type="ORF">PG999_014515</name>
</gene>